<evidence type="ECO:0000256" key="8">
    <source>
        <dbReference type="ARBA" id="ARBA00022573"/>
    </source>
</evidence>
<comment type="catalytic activity">
    <reaction evidence="18 19">
        <text>alpha-ribazole 5'-phosphate + adenosylcob(III)inamide-GDP = adenosylcob(III)alamin 5'-phosphate + GMP + H(+)</text>
        <dbReference type="Rhea" id="RHEA:23560"/>
        <dbReference type="ChEBI" id="CHEBI:15378"/>
        <dbReference type="ChEBI" id="CHEBI:57918"/>
        <dbReference type="ChEBI" id="CHEBI:58115"/>
        <dbReference type="ChEBI" id="CHEBI:60487"/>
        <dbReference type="ChEBI" id="CHEBI:60493"/>
        <dbReference type="EC" id="2.7.8.26"/>
    </reaction>
</comment>
<keyword evidence="9 19" id="KW-0808">Transferase</keyword>
<name>A0A318XGX2_9FIRM</name>
<dbReference type="PANTHER" id="PTHR34148">
    <property type="entry name" value="ADENOSYLCOBINAMIDE-GDP RIBAZOLETRANSFERASE"/>
    <property type="match status" value="1"/>
</dbReference>
<comment type="similarity">
    <text evidence="4 19">Belongs to the CobS family.</text>
</comment>
<dbReference type="EC" id="2.7.8.26" evidence="5 19"/>
<keyword evidence="7 19" id="KW-1003">Cell membrane</keyword>
<dbReference type="GO" id="GO:0005886">
    <property type="term" value="C:plasma membrane"/>
    <property type="evidence" value="ECO:0007669"/>
    <property type="project" value="UniProtKB-SubCell"/>
</dbReference>
<dbReference type="GO" id="GO:0008818">
    <property type="term" value="F:cobalamin 5'-phosphate synthase activity"/>
    <property type="evidence" value="ECO:0007669"/>
    <property type="project" value="UniProtKB-UniRule"/>
</dbReference>
<accession>A0A318XGX2</accession>
<comment type="function">
    <text evidence="14 19">Joins adenosylcobinamide-GDP and alpha-ribazole to generate adenosylcobalamin (Ado-cobalamin). Also synthesizes adenosylcobalamin 5'-phosphate from adenosylcobinamide-GDP and alpha-ribazole 5'-phosphate.</text>
</comment>
<evidence type="ECO:0000313" key="21">
    <source>
        <dbReference type="Proteomes" id="UP000248132"/>
    </source>
</evidence>
<evidence type="ECO:0000256" key="9">
    <source>
        <dbReference type="ARBA" id="ARBA00022679"/>
    </source>
</evidence>
<evidence type="ECO:0000256" key="3">
    <source>
        <dbReference type="ARBA" id="ARBA00004663"/>
    </source>
</evidence>
<organism evidence="20 21">
    <name type="scientific">Ruminiclostridium sufflavum DSM 19573</name>
    <dbReference type="NCBI Taxonomy" id="1121337"/>
    <lineage>
        <taxon>Bacteria</taxon>
        <taxon>Bacillati</taxon>
        <taxon>Bacillota</taxon>
        <taxon>Clostridia</taxon>
        <taxon>Eubacteriales</taxon>
        <taxon>Oscillospiraceae</taxon>
        <taxon>Ruminiclostridium</taxon>
    </lineage>
</organism>
<comment type="pathway">
    <text evidence="3 19">Cofactor biosynthesis; adenosylcobalamin biosynthesis; adenosylcobalamin from cob(II)yrinate a,c-diamide: step 7/7.</text>
</comment>
<evidence type="ECO:0000256" key="5">
    <source>
        <dbReference type="ARBA" id="ARBA00013200"/>
    </source>
</evidence>
<dbReference type="InterPro" id="IPR003805">
    <property type="entry name" value="CobS"/>
</dbReference>
<feature type="transmembrane region" description="Helical" evidence="19">
    <location>
        <begin position="64"/>
        <end position="82"/>
    </location>
</feature>
<keyword evidence="21" id="KW-1185">Reference proteome</keyword>
<evidence type="ECO:0000256" key="7">
    <source>
        <dbReference type="ARBA" id="ARBA00022475"/>
    </source>
</evidence>
<feature type="transmembrane region" description="Helical" evidence="19">
    <location>
        <begin position="110"/>
        <end position="129"/>
    </location>
</feature>
<dbReference type="RefSeq" id="WP_278303784.1">
    <property type="nucleotide sequence ID" value="NZ_QKMR01000022.1"/>
</dbReference>
<keyword evidence="8 19" id="KW-0169">Cobalamin biosynthesis</keyword>
<evidence type="ECO:0000256" key="12">
    <source>
        <dbReference type="ARBA" id="ARBA00022989"/>
    </source>
</evidence>
<keyword evidence="12 19" id="KW-1133">Transmembrane helix</keyword>
<keyword evidence="11 19" id="KW-0460">Magnesium</keyword>
<evidence type="ECO:0000256" key="15">
    <source>
        <dbReference type="ARBA" id="ARBA00032605"/>
    </source>
</evidence>
<evidence type="ECO:0000256" key="14">
    <source>
        <dbReference type="ARBA" id="ARBA00025228"/>
    </source>
</evidence>
<evidence type="ECO:0000256" key="17">
    <source>
        <dbReference type="ARBA" id="ARBA00048623"/>
    </source>
</evidence>
<comment type="catalytic activity">
    <reaction evidence="17 19">
        <text>alpha-ribazole + adenosylcob(III)inamide-GDP = adenosylcob(III)alamin + GMP + H(+)</text>
        <dbReference type="Rhea" id="RHEA:16049"/>
        <dbReference type="ChEBI" id="CHEBI:10329"/>
        <dbReference type="ChEBI" id="CHEBI:15378"/>
        <dbReference type="ChEBI" id="CHEBI:18408"/>
        <dbReference type="ChEBI" id="CHEBI:58115"/>
        <dbReference type="ChEBI" id="CHEBI:60487"/>
        <dbReference type="EC" id="2.7.8.26"/>
    </reaction>
</comment>
<comment type="cofactor">
    <cofactor evidence="1 19">
        <name>Mg(2+)</name>
        <dbReference type="ChEBI" id="CHEBI:18420"/>
    </cofactor>
</comment>
<evidence type="ECO:0000256" key="13">
    <source>
        <dbReference type="ARBA" id="ARBA00023136"/>
    </source>
</evidence>
<dbReference type="GO" id="GO:0009236">
    <property type="term" value="P:cobalamin biosynthetic process"/>
    <property type="evidence" value="ECO:0007669"/>
    <property type="project" value="UniProtKB-UniRule"/>
</dbReference>
<reference evidence="20 21" key="1">
    <citation type="submission" date="2018-06" db="EMBL/GenBank/DDBJ databases">
        <title>Genomic Encyclopedia of Type Strains, Phase I: the one thousand microbial genomes (KMG-I) project.</title>
        <authorList>
            <person name="Kyrpides N."/>
        </authorList>
    </citation>
    <scope>NUCLEOTIDE SEQUENCE [LARGE SCALE GENOMIC DNA]</scope>
    <source>
        <strain evidence="20 21">DSM 19573</strain>
    </source>
</reference>
<protein>
    <recommendedName>
        <fullName evidence="6 19">Adenosylcobinamide-GDP ribazoletransferase</fullName>
        <ecNumber evidence="5 19">2.7.8.26</ecNumber>
    </recommendedName>
    <alternativeName>
        <fullName evidence="16 19">Cobalamin synthase</fullName>
    </alternativeName>
    <alternativeName>
        <fullName evidence="15 19">Cobalamin-5'-phosphate synthase</fullName>
    </alternativeName>
</protein>
<proteinExistence type="inferred from homology"/>
<evidence type="ECO:0000256" key="2">
    <source>
        <dbReference type="ARBA" id="ARBA00004651"/>
    </source>
</evidence>
<evidence type="ECO:0000256" key="6">
    <source>
        <dbReference type="ARBA" id="ARBA00015850"/>
    </source>
</evidence>
<evidence type="ECO:0000256" key="18">
    <source>
        <dbReference type="ARBA" id="ARBA00049504"/>
    </source>
</evidence>
<dbReference type="UniPathway" id="UPA00148">
    <property type="reaction ID" value="UER00238"/>
</dbReference>
<evidence type="ECO:0000256" key="11">
    <source>
        <dbReference type="ARBA" id="ARBA00022842"/>
    </source>
</evidence>
<evidence type="ECO:0000256" key="16">
    <source>
        <dbReference type="ARBA" id="ARBA00032853"/>
    </source>
</evidence>
<dbReference type="GO" id="GO:0051073">
    <property type="term" value="F:adenosylcobinamide-GDP ribazoletransferase activity"/>
    <property type="evidence" value="ECO:0007669"/>
    <property type="project" value="UniProtKB-UniRule"/>
</dbReference>
<comment type="subcellular location">
    <subcellularLocation>
        <location evidence="2 19">Cell membrane</location>
        <topology evidence="2 19">Multi-pass membrane protein</topology>
    </subcellularLocation>
</comment>
<evidence type="ECO:0000256" key="19">
    <source>
        <dbReference type="HAMAP-Rule" id="MF_00719"/>
    </source>
</evidence>
<dbReference type="AlphaFoldDB" id="A0A318XGX2"/>
<feature type="transmembrane region" description="Helical" evidence="19">
    <location>
        <begin position="172"/>
        <end position="194"/>
    </location>
</feature>
<evidence type="ECO:0000256" key="10">
    <source>
        <dbReference type="ARBA" id="ARBA00022692"/>
    </source>
</evidence>
<comment type="caution">
    <text evidence="20">The sequence shown here is derived from an EMBL/GenBank/DDBJ whole genome shotgun (WGS) entry which is preliminary data.</text>
</comment>
<dbReference type="NCBIfam" id="TIGR00317">
    <property type="entry name" value="cobS"/>
    <property type="match status" value="1"/>
</dbReference>
<evidence type="ECO:0000313" key="20">
    <source>
        <dbReference type="EMBL" id="PYG85805.1"/>
    </source>
</evidence>
<dbReference type="Proteomes" id="UP000248132">
    <property type="component" value="Unassembled WGS sequence"/>
</dbReference>
<dbReference type="EMBL" id="QKMR01000022">
    <property type="protein sequence ID" value="PYG85805.1"/>
    <property type="molecule type" value="Genomic_DNA"/>
</dbReference>
<gene>
    <name evidence="19" type="primary">cobS</name>
    <name evidence="20" type="ORF">LY28_03101</name>
</gene>
<dbReference type="HAMAP" id="MF_00719">
    <property type="entry name" value="CobS"/>
    <property type="match status" value="1"/>
</dbReference>
<feature type="transmembrane region" description="Helical" evidence="19">
    <location>
        <begin position="35"/>
        <end position="57"/>
    </location>
</feature>
<dbReference type="PANTHER" id="PTHR34148:SF1">
    <property type="entry name" value="ADENOSYLCOBINAMIDE-GDP RIBAZOLETRANSFERASE"/>
    <property type="match status" value="1"/>
</dbReference>
<evidence type="ECO:0000256" key="4">
    <source>
        <dbReference type="ARBA" id="ARBA00010561"/>
    </source>
</evidence>
<dbReference type="Pfam" id="PF02654">
    <property type="entry name" value="CobS"/>
    <property type="match status" value="1"/>
</dbReference>
<sequence>MKAAIKRIVLMLQFFTRIPINLRLGASAEDYGKGLVFAPLVGLVIGALLGTASFVLLHIFSRSMTAAVILVLYIAITGGLHLDGLGDTFDGLFSNRTRERILEIMRDSRVGTNAVLVIVSVLLLDYAALSQVSDTYFFRIIILMPMTGRAGSLVSSAVSTYARKEEGLGKSFIDFCGIKELIFGLLIYVIISLLTLDFKMWIALALPPVSAFLLIKAFSRKIGGATGDMLGAVCELNQCIFLIFSCAFLG</sequence>
<evidence type="ECO:0000256" key="1">
    <source>
        <dbReference type="ARBA" id="ARBA00001946"/>
    </source>
</evidence>
<keyword evidence="10 19" id="KW-0812">Transmembrane</keyword>
<keyword evidence="13 19" id="KW-0472">Membrane</keyword>